<dbReference type="RefSeq" id="WP_344279420.1">
    <property type="nucleotide sequence ID" value="NZ_BAAAMR010000102.1"/>
</dbReference>
<proteinExistence type="predicted"/>
<keyword evidence="1" id="KW-0547">Nucleotide-binding</keyword>
<organism evidence="4 5">
    <name type="scientific">Actinomadura napierensis</name>
    <dbReference type="NCBI Taxonomy" id="267854"/>
    <lineage>
        <taxon>Bacteria</taxon>
        <taxon>Bacillati</taxon>
        <taxon>Actinomycetota</taxon>
        <taxon>Actinomycetes</taxon>
        <taxon>Streptosporangiales</taxon>
        <taxon>Thermomonosporaceae</taxon>
        <taxon>Actinomadura</taxon>
    </lineage>
</organism>
<evidence type="ECO:0000256" key="2">
    <source>
        <dbReference type="ARBA" id="ARBA00023118"/>
    </source>
</evidence>
<dbReference type="InterPro" id="IPR043128">
    <property type="entry name" value="Rev_trsase/Diguanyl_cyclase"/>
</dbReference>
<dbReference type="Gene3D" id="3.30.70.270">
    <property type="match status" value="1"/>
</dbReference>
<dbReference type="EMBL" id="BAAAMR010000102">
    <property type="protein sequence ID" value="GAA2162044.1"/>
    <property type="molecule type" value="Genomic_DNA"/>
</dbReference>
<reference evidence="4 5" key="1">
    <citation type="journal article" date="2019" name="Int. J. Syst. Evol. Microbiol.">
        <title>The Global Catalogue of Microorganisms (GCM) 10K type strain sequencing project: providing services to taxonomists for standard genome sequencing and annotation.</title>
        <authorList>
            <consortium name="The Broad Institute Genomics Platform"/>
            <consortium name="The Broad Institute Genome Sequencing Center for Infectious Disease"/>
            <person name="Wu L."/>
            <person name="Ma J."/>
        </authorList>
    </citation>
    <scope>NUCLEOTIDE SEQUENCE [LARGE SCALE GENOMIC DNA]</scope>
    <source>
        <strain evidence="4 5">JCM 13850</strain>
    </source>
</reference>
<accession>A0ABN3ADI4</accession>
<evidence type="ECO:0000259" key="3">
    <source>
        <dbReference type="Pfam" id="PF22335"/>
    </source>
</evidence>
<keyword evidence="5" id="KW-1185">Reference proteome</keyword>
<sequence length="560" mass="60101">MKVHAVVIGTFGNQRYIFSSNKRRENVGASYLITRVEDAWLDEALMEVVGSADRHRSIEGHPVEVVTANAGGVTALVRDREVGRRLVTAITLRALREASGLDVCGVVGDPVEWADAGGLAEGIGRTRELLSRVAMTRPGPQLRFAGVPVAARCGSSGLPAQKPVVLAEGANPEPRSAPSMAKLDAFEDALGRLAVKMGLAATEKDKAVRAGLREAVDHLAERADWVAVVHADGNGLGKVFQNFTRIIGSEATARSYVDSLRGLSTGVDDCAVKAVRITLDKLKRTIRQDGKPAFPLVEKRNDQSAKEQLPLLPLVLGGDDLTVVCDGAMALSFAERYLRAFADCAKADPRVGDLLREAGQPELGACAGVAIVKRHYPFHSAAELAEGLTKEAKSVKKQLGPNRCALSFHALYESAFANLARLRTETTLPDGTRLTAQPYVVGEAGEDPGGWSRHRHWDDLCARVQELTRTNEEGEQVLAAGQAHDLRAGLFLGKDVADARFSMLTMRMGNQPAAKTLGDGDSSLFWSHDGEHRTGLLDAMDAVGFLPTDARIADDEEARA</sequence>
<comment type="caution">
    <text evidence="4">The sequence shown here is derived from an EMBL/GenBank/DDBJ whole genome shotgun (WGS) entry which is preliminary data.</text>
</comment>
<dbReference type="Pfam" id="PF22335">
    <property type="entry name" value="Cas10-Cmr2_palm2"/>
    <property type="match status" value="1"/>
</dbReference>
<evidence type="ECO:0000256" key="1">
    <source>
        <dbReference type="ARBA" id="ARBA00022741"/>
    </source>
</evidence>
<feature type="domain" description="Cas10/Cmr2 second palm" evidence="3">
    <location>
        <begin position="226"/>
        <end position="396"/>
    </location>
</feature>
<dbReference type="Proteomes" id="UP001501020">
    <property type="component" value="Unassembled WGS sequence"/>
</dbReference>
<evidence type="ECO:0000313" key="5">
    <source>
        <dbReference type="Proteomes" id="UP001501020"/>
    </source>
</evidence>
<name>A0ABN3ADI4_9ACTN</name>
<keyword evidence="2" id="KW-0051">Antiviral defense</keyword>
<protein>
    <recommendedName>
        <fullName evidence="3">Cas10/Cmr2 second palm domain-containing protein</fullName>
    </recommendedName>
</protein>
<evidence type="ECO:0000313" key="4">
    <source>
        <dbReference type="EMBL" id="GAA2162044.1"/>
    </source>
</evidence>
<dbReference type="InterPro" id="IPR054767">
    <property type="entry name" value="Cas10-Cmr2_palm2"/>
</dbReference>
<gene>
    <name evidence="4" type="ORF">GCM10009727_76990</name>
</gene>